<sequence>MVQVFPDHPPAKRPSMKGGVKAPRESPVAVDSSDSSYNSPVDITKQCMHVPSRSPSSAKLDDNLPPACFFISPKAKRLVAAAAHDAAPTAGLVRRRPASTRSKIFRAMAAGLQARLPNSSHLCCDPRSSACTQHPKVQSNLVLQISAACAWGSAFI</sequence>
<feature type="region of interest" description="Disordered" evidence="1">
    <location>
        <begin position="1"/>
        <end position="41"/>
    </location>
</feature>
<evidence type="ECO:0000313" key="3">
    <source>
        <dbReference type="Proteomes" id="UP000287651"/>
    </source>
</evidence>
<name>A0A426YAW4_ENSVE</name>
<dbReference type="EMBL" id="AMZH03013664">
    <property type="protein sequence ID" value="RRT48893.1"/>
    <property type="molecule type" value="Genomic_DNA"/>
</dbReference>
<evidence type="ECO:0000313" key="2">
    <source>
        <dbReference type="EMBL" id="RRT48893.1"/>
    </source>
</evidence>
<proteinExistence type="predicted"/>
<gene>
    <name evidence="2" type="ORF">B296_00052760</name>
</gene>
<organism evidence="2 3">
    <name type="scientific">Ensete ventricosum</name>
    <name type="common">Abyssinian banana</name>
    <name type="synonym">Musa ensete</name>
    <dbReference type="NCBI Taxonomy" id="4639"/>
    <lineage>
        <taxon>Eukaryota</taxon>
        <taxon>Viridiplantae</taxon>
        <taxon>Streptophyta</taxon>
        <taxon>Embryophyta</taxon>
        <taxon>Tracheophyta</taxon>
        <taxon>Spermatophyta</taxon>
        <taxon>Magnoliopsida</taxon>
        <taxon>Liliopsida</taxon>
        <taxon>Zingiberales</taxon>
        <taxon>Musaceae</taxon>
        <taxon>Ensete</taxon>
    </lineage>
</organism>
<dbReference type="Proteomes" id="UP000287651">
    <property type="component" value="Unassembled WGS sequence"/>
</dbReference>
<evidence type="ECO:0000256" key="1">
    <source>
        <dbReference type="SAM" id="MobiDB-lite"/>
    </source>
</evidence>
<dbReference type="AlphaFoldDB" id="A0A426YAW4"/>
<feature type="compositionally biased region" description="Polar residues" evidence="1">
    <location>
        <begin position="32"/>
        <end position="41"/>
    </location>
</feature>
<protein>
    <submittedName>
        <fullName evidence="2">Uncharacterized protein</fullName>
    </submittedName>
</protein>
<comment type="caution">
    <text evidence="2">The sequence shown here is derived from an EMBL/GenBank/DDBJ whole genome shotgun (WGS) entry which is preliminary data.</text>
</comment>
<accession>A0A426YAW4</accession>
<reference evidence="2 3" key="1">
    <citation type="journal article" date="2014" name="Agronomy (Basel)">
        <title>A Draft Genome Sequence for Ensete ventricosum, the Drought-Tolerant Tree Against Hunger.</title>
        <authorList>
            <person name="Harrison J."/>
            <person name="Moore K.A."/>
            <person name="Paszkiewicz K."/>
            <person name="Jones T."/>
            <person name="Grant M."/>
            <person name="Ambacheew D."/>
            <person name="Muzemil S."/>
            <person name="Studholme D.J."/>
        </authorList>
    </citation>
    <scope>NUCLEOTIDE SEQUENCE [LARGE SCALE GENOMIC DNA]</scope>
</reference>